<dbReference type="PROSITE" id="PS50164">
    <property type="entry name" value="GIY_YIG"/>
    <property type="match status" value="1"/>
</dbReference>
<comment type="function">
    <text evidence="8">Catalytic subunit of a heterodimeric structure-specific endonuclease that resolves DNA secondary structures generated during DNA repair and recombination. Has endonuclease activity towards branched DNA substrates, introducing single-strand cuts in duplex DNA close to junctions with ss-DNA.</text>
</comment>
<protein>
    <recommendedName>
        <fullName evidence="8">Structure-specific endonuclease subunit SLX1 homolog</fullName>
        <ecNumber evidence="8">3.1.-.-</ecNumber>
    </recommendedName>
</protein>
<dbReference type="GO" id="GO:0017108">
    <property type="term" value="F:5'-flap endonuclease activity"/>
    <property type="evidence" value="ECO:0007669"/>
    <property type="project" value="InterPro"/>
</dbReference>
<keyword evidence="7 8" id="KW-0539">Nucleus</keyword>
<evidence type="ECO:0000313" key="11">
    <source>
        <dbReference type="EMBL" id="PNX94573.1"/>
    </source>
</evidence>
<evidence type="ECO:0000313" key="12">
    <source>
        <dbReference type="Proteomes" id="UP000236291"/>
    </source>
</evidence>
<feature type="domain" description="GIY-YIG" evidence="10">
    <location>
        <begin position="42"/>
        <end position="127"/>
    </location>
</feature>
<comment type="caution">
    <text evidence="11">The sequence shown here is derived from an EMBL/GenBank/DDBJ whole genome shotgun (WGS) entry which is preliminary data.</text>
</comment>
<keyword evidence="5 8" id="KW-0233">DNA recombination</keyword>
<comment type="subunit">
    <text evidence="8">Forms a heterodimer with a member of the SLX4 family.</text>
</comment>
<dbReference type="CDD" id="cd10455">
    <property type="entry name" value="GIY-YIG_SLX1"/>
    <property type="match status" value="1"/>
</dbReference>
<evidence type="ECO:0000256" key="3">
    <source>
        <dbReference type="ARBA" id="ARBA00022763"/>
    </source>
</evidence>
<feature type="region of interest" description="Disordered" evidence="9">
    <location>
        <begin position="1"/>
        <end position="35"/>
    </location>
</feature>
<dbReference type="Proteomes" id="UP000236291">
    <property type="component" value="Unassembled WGS sequence"/>
</dbReference>
<keyword evidence="2 8" id="KW-0255">Endonuclease</keyword>
<dbReference type="GO" id="GO:0008821">
    <property type="term" value="F:crossover junction DNA endonuclease activity"/>
    <property type="evidence" value="ECO:0007669"/>
    <property type="project" value="TreeGrafter"/>
</dbReference>
<dbReference type="InterPro" id="IPR035901">
    <property type="entry name" value="GIY-YIG_endonuc_sf"/>
</dbReference>
<comment type="caution">
    <text evidence="8">Lacks conserved residue(s) required for the propagation of feature annotation.</text>
</comment>
<comment type="cofactor">
    <cofactor evidence="8">
        <name>a divalent metal cation</name>
        <dbReference type="ChEBI" id="CHEBI:60240"/>
    </cofactor>
</comment>
<dbReference type="PANTHER" id="PTHR20208:SF10">
    <property type="entry name" value="STRUCTURE-SPECIFIC ENDONUCLEASE SUBUNIT SLX1"/>
    <property type="match status" value="1"/>
</dbReference>
<keyword evidence="1 8" id="KW-0540">Nuclease</keyword>
<dbReference type="Gene3D" id="3.40.1440.10">
    <property type="entry name" value="GIY-YIG endonuclease"/>
    <property type="match status" value="1"/>
</dbReference>
<reference evidence="11 12" key="1">
    <citation type="journal article" date="2014" name="Am. J. Bot.">
        <title>Genome assembly and annotation for red clover (Trifolium pratense; Fabaceae).</title>
        <authorList>
            <person name="Istvanek J."/>
            <person name="Jaros M."/>
            <person name="Krenek A."/>
            <person name="Repkova J."/>
        </authorList>
    </citation>
    <scope>NUCLEOTIDE SEQUENCE [LARGE SCALE GENOMIC DNA]</scope>
    <source>
        <strain evidence="12">cv. Tatra</strain>
        <tissue evidence="11">Young leaves</tissue>
    </source>
</reference>
<sequence length="430" mass="48161">MRKKKVARSKATASSVSPEEEDESFQIELPQNTENDGGEGEGFFACYLLTSLNPRFKGHTYIGFTVNPRRRIRQHNGEIGSGAWRTKKKRPWEMVLCIYGFPTNVAALQFEWAWQHPVESLAVRKAAVGFKSLSGVANKIKLAYTMLTLPSWQNMDMTVNFFSTKYMKHCAGCPNLPQHMTVEIGSMDELPCYTERIGGLLDNEDDITGELEFDNNNASYTDRIDGLLENEDDITDEVEFDDNNANTSGSVPYASDDSITADSPKRENHLGGTKNLNHRDKISEPFGWNKEPEARESPGHSFTPQEQSEQFGSISSPEGKSLATSKRRVTEDTDFISSTKTSNAESSKPDSEEMGAGDVRGAFFAPYQAEIIDLSTPSPSCRNFIDRKKRRVSSSISSEFIDLTSIFSLEVLSRVYSVNLFRICWEIPVL</sequence>
<dbReference type="Pfam" id="PF01541">
    <property type="entry name" value="GIY-YIG"/>
    <property type="match status" value="1"/>
</dbReference>
<evidence type="ECO:0000256" key="8">
    <source>
        <dbReference type="HAMAP-Rule" id="MF_03100"/>
    </source>
</evidence>
<evidence type="ECO:0000256" key="4">
    <source>
        <dbReference type="ARBA" id="ARBA00022801"/>
    </source>
</evidence>
<evidence type="ECO:0000256" key="9">
    <source>
        <dbReference type="SAM" id="MobiDB-lite"/>
    </source>
</evidence>
<dbReference type="SMART" id="SM00465">
    <property type="entry name" value="GIYc"/>
    <property type="match status" value="1"/>
</dbReference>
<reference evidence="11 12" key="2">
    <citation type="journal article" date="2017" name="Front. Plant Sci.">
        <title>Gene Classification and Mining of Molecular Markers Useful in Red Clover (Trifolium pratense) Breeding.</title>
        <authorList>
            <person name="Istvanek J."/>
            <person name="Dluhosova J."/>
            <person name="Dluhos P."/>
            <person name="Patkova L."/>
            <person name="Nedelnik J."/>
            <person name="Repkova J."/>
        </authorList>
    </citation>
    <scope>NUCLEOTIDE SEQUENCE [LARGE SCALE GENOMIC DNA]</scope>
    <source>
        <strain evidence="12">cv. Tatra</strain>
        <tissue evidence="11">Young leaves</tissue>
    </source>
</reference>
<dbReference type="EC" id="3.1.-.-" evidence="8"/>
<evidence type="ECO:0000256" key="5">
    <source>
        <dbReference type="ARBA" id="ARBA00023172"/>
    </source>
</evidence>
<name>A0A2K3MUR4_TRIPR</name>
<evidence type="ECO:0000256" key="1">
    <source>
        <dbReference type="ARBA" id="ARBA00022722"/>
    </source>
</evidence>
<proteinExistence type="inferred from homology"/>
<dbReference type="GO" id="GO:0033557">
    <property type="term" value="C:Slx1-Slx4 complex"/>
    <property type="evidence" value="ECO:0007669"/>
    <property type="project" value="UniProtKB-UniRule"/>
</dbReference>
<gene>
    <name evidence="11" type="ORF">L195_g017750</name>
</gene>
<dbReference type="InterPro" id="IPR050381">
    <property type="entry name" value="SLX1_endonuclease"/>
</dbReference>
<dbReference type="AlphaFoldDB" id="A0A2K3MUR4"/>
<feature type="region of interest" description="Disordered" evidence="9">
    <location>
        <begin position="239"/>
        <end position="357"/>
    </location>
</feature>
<comment type="similarity">
    <text evidence="8">Belongs to the SLX1 family.</text>
</comment>
<evidence type="ECO:0000256" key="6">
    <source>
        <dbReference type="ARBA" id="ARBA00023204"/>
    </source>
</evidence>
<feature type="compositionally biased region" description="Polar residues" evidence="9">
    <location>
        <begin position="335"/>
        <end position="346"/>
    </location>
</feature>
<keyword evidence="4 8" id="KW-0378">Hydrolase</keyword>
<keyword evidence="6 8" id="KW-0234">DNA repair</keyword>
<dbReference type="PANTHER" id="PTHR20208">
    <property type="entry name" value="STRUCTURE-SPECIFIC ENDONUCLEASE SUBUNIT SLX1"/>
    <property type="match status" value="1"/>
</dbReference>
<dbReference type="InterPro" id="IPR000305">
    <property type="entry name" value="GIY-YIG_endonuc"/>
</dbReference>
<evidence type="ECO:0000256" key="7">
    <source>
        <dbReference type="ARBA" id="ARBA00023242"/>
    </source>
</evidence>
<dbReference type="InterPro" id="IPR027520">
    <property type="entry name" value="Slx1"/>
</dbReference>
<dbReference type="STRING" id="57577.A0A2K3MUR4"/>
<dbReference type="SUPFAM" id="SSF82771">
    <property type="entry name" value="GIY-YIG endonuclease"/>
    <property type="match status" value="1"/>
</dbReference>
<dbReference type="GO" id="GO:0000724">
    <property type="term" value="P:double-strand break repair via homologous recombination"/>
    <property type="evidence" value="ECO:0007669"/>
    <property type="project" value="TreeGrafter"/>
</dbReference>
<dbReference type="EMBL" id="ASHM01012618">
    <property type="protein sequence ID" value="PNX94573.1"/>
    <property type="molecule type" value="Genomic_DNA"/>
</dbReference>
<comment type="subcellular location">
    <subcellularLocation>
        <location evidence="8">Nucleus</location>
    </subcellularLocation>
</comment>
<accession>A0A2K3MUR4</accession>
<dbReference type="FunFam" id="3.40.1440.10:FF:000005">
    <property type="entry name" value="Structure-specific endonuclease subunit SLX1 homolog"/>
    <property type="match status" value="1"/>
</dbReference>
<organism evidence="11 12">
    <name type="scientific">Trifolium pratense</name>
    <name type="common">Red clover</name>
    <dbReference type="NCBI Taxonomy" id="57577"/>
    <lineage>
        <taxon>Eukaryota</taxon>
        <taxon>Viridiplantae</taxon>
        <taxon>Streptophyta</taxon>
        <taxon>Embryophyta</taxon>
        <taxon>Tracheophyta</taxon>
        <taxon>Spermatophyta</taxon>
        <taxon>Magnoliopsida</taxon>
        <taxon>eudicotyledons</taxon>
        <taxon>Gunneridae</taxon>
        <taxon>Pentapetalae</taxon>
        <taxon>rosids</taxon>
        <taxon>fabids</taxon>
        <taxon>Fabales</taxon>
        <taxon>Fabaceae</taxon>
        <taxon>Papilionoideae</taxon>
        <taxon>50 kb inversion clade</taxon>
        <taxon>NPAAA clade</taxon>
        <taxon>Hologalegina</taxon>
        <taxon>IRL clade</taxon>
        <taxon>Trifolieae</taxon>
        <taxon>Trifolium</taxon>
    </lineage>
</organism>
<evidence type="ECO:0000259" key="10">
    <source>
        <dbReference type="PROSITE" id="PS50164"/>
    </source>
</evidence>
<evidence type="ECO:0000256" key="2">
    <source>
        <dbReference type="ARBA" id="ARBA00022759"/>
    </source>
</evidence>
<dbReference type="HAMAP" id="MF_03100">
    <property type="entry name" value="Endonuc_su_Slx1"/>
    <property type="match status" value="1"/>
</dbReference>
<keyword evidence="3 8" id="KW-0227">DNA damage</keyword>
<feature type="compositionally biased region" description="Polar residues" evidence="9">
    <location>
        <begin position="300"/>
        <end position="324"/>
    </location>
</feature>